<reference evidence="1" key="2">
    <citation type="journal article" date="2021" name="Microbiome">
        <title>Successional dynamics and alternative stable states in a saline activated sludge microbial community over 9 years.</title>
        <authorList>
            <person name="Wang Y."/>
            <person name="Ye J."/>
            <person name="Ju F."/>
            <person name="Liu L."/>
            <person name="Boyd J.A."/>
            <person name="Deng Y."/>
            <person name="Parks D.H."/>
            <person name="Jiang X."/>
            <person name="Yin X."/>
            <person name="Woodcroft B.J."/>
            <person name="Tyson G.W."/>
            <person name="Hugenholtz P."/>
            <person name="Polz M.F."/>
            <person name="Zhang T."/>
        </authorList>
    </citation>
    <scope>NUCLEOTIDE SEQUENCE</scope>
    <source>
        <strain evidence="1">HKST-UBA03</strain>
    </source>
</reference>
<organism evidence="1 2">
    <name type="scientific">candidate division WWE3 bacterium</name>
    <dbReference type="NCBI Taxonomy" id="2053526"/>
    <lineage>
        <taxon>Bacteria</taxon>
        <taxon>Katanobacteria</taxon>
    </lineage>
</organism>
<sequence>MAYYQKVFSGPPVSWSTSQAVWAFTKEKLTFLKMIGRRWVVGTVAPDLNNAMFVAYSWNKCPAPHNLLSGIGAGGRNILVQWMDGVDPARQTHVPDEAMVLLRTSLAIAPVRQKGLLGFRSAIWVPRRVTEFNPEVVTLVEHPKAKSRDRMGVSREKRAAYVAAAFDASRLTASTAFVTVPGLGSCVVEQWVDGKSALQLIAEAVSNGQITFATQPPNRTLYYIPRNGRMSLRTP</sequence>
<evidence type="ECO:0000313" key="1">
    <source>
        <dbReference type="EMBL" id="MCA9391605.1"/>
    </source>
</evidence>
<dbReference type="Proteomes" id="UP000751518">
    <property type="component" value="Unassembled WGS sequence"/>
</dbReference>
<reference evidence="1" key="1">
    <citation type="submission" date="2020-04" db="EMBL/GenBank/DDBJ databases">
        <authorList>
            <person name="Zhang T."/>
        </authorList>
    </citation>
    <scope>NUCLEOTIDE SEQUENCE</scope>
    <source>
        <strain evidence="1">HKST-UBA03</strain>
    </source>
</reference>
<dbReference type="EMBL" id="JAGQKZ010000001">
    <property type="protein sequence ID" value="MCA9391605.1"/>
    <property type="molecule type" value="Genomic_DNA"/>
</dbReference>
<evidence type="ECO:0000313" key="2">
    <source>
        <dbReference type="Proteomes" id="UP000751518"/>
    </source>
</evidence>
<gene>
    <name evidence="1" type="ORF">KC614_00180</name>
</gene>
<accession>A0A955LJE5</accession>
<dbReference type="AlphaFoldDB" id="A0A955LJE5"/>
<protein>
    <submittedName>
        <fullName evidence="1">Uncharacterized protein</fullName>
    </submittedName>
</protein>
<proteinExistence type="predicted"/>
<name>A0A955LJE5_UNCKA</name>
<comment type="caution">
    <text evidence="1">The sequence shown here is derived from an EMBL/GenBank/DDBJ whole genome shotgun (WGS) entry which is preliminary data.</text>
</comment>